<dbReference type="Proteomes" id="UP001158045">
    <property type="component" value="Unassembled WGS sequence"/>
</dbReference>
<feature type="domain" description="Prenylated flavin chaperone LpdD-like" evidence="1">
    <location>
        <begin position="5"/>
        <end position="116"/>
    </location>
</feature>
<proteinExistence type="predicted"/>
<keyword evidence="3" id="KW-1185">Reference proteome</keyword>
<reference evidence="2 3" key="1">
    <citation type="submission" date="2023-04" db="EMBL/GenBank/DDBJ databases">
        <title>Fusibacter bizertensis strain WBS, isolated from littoral bottom sediments of the Arctic seas - biochemical and genomic analysis.</title>
        <authorList>
            <person name="Brioukhanov A.L."/>
        </authorList>
    </citation>
    <scope>NUCLEOTIDE SEQUENCE [LARGE SCALE GENOMIC DNA]</scope>
    <source>
        <strain evidence="2 3">WBS</strain>
    </source>
</reference>
<evidence type="ECO:0000259" key="1">
    <source>
        <dbReference type="Pfam" id="PF21758"/>
    </source>
</evidence>
<protein>
    <recommendedName>
        <fullName evidence="1">Prenylated flavin chaperone LpdD-like domain-containing protein</fullName>
    </recommendedName>
</protein>
<dbReference type="RefSeq" id="WP_281093917.1">
    <property type="nucleotide sequence ID" value="NZ_JARYZI010000004.1"/>
</dbReference>
<organism evidence="2 3">
    <name type="scientific">Fusibacter bizertensis</name>
    <dbReference type="NCBI Taxonomy" id="1488331"/>
    <lineage>
        <taxon>Bacteria</taxon>
        <taxon>Bacillati</taxon>
        <taxon>Bacillota</taxon>
        <taxon>Clostridia</taxon>
        <taxon>Eubacteriales</taxon>
        <taxon>Eubacteriales Family XII. Incertae Sedis</taxon>
        <taxon>Fusibacter</taxon>
    </lineage>
</organism>
<dbReference type="EMBL" id="JARYZI010000004">
    <property type="protein sequence ID" value="MDH8678087.1"/>
    <property type="molecule type" value="Genomic_DNA"/>
</dbReference>
<comment type="caution">
    <text evidence="2">The sequence shown here is derived from an EMBL/GenBank/DDBJ whole genome shotgun (WGS) entry which is preliminary data.</text>
</comment>
<dbReference type="InterPro" id="IPR048844">
    <property type="entry name" value="LpdD_chaperone-like"/>
</dbReference>
<dbReference type="Pfam" id="PF21758">
    <property type="entry name" value="PAC_bac"/>
    <property type="match status" value="1"/>
</dbReference>
<sequence>MTVDKNKYEITLNKILCGKDLSVSIYGGDKPHIGAVAVAVPRESLSGDGSISSSASVICITGHKEDDLARKVALKISAAWNCVVSVTVGIHIEDATVSDFMEIERGVHELVDELLAERG</sequence>
<gene>
    <name evidence="2" type="ORF">QE109_08005</name>
</gene>
<evidence type="ECO:0000313" key="2">
    <source>
        <dbReference type="EMBL" id="MDH8678087.1"/>
    </source>
</evidence>
<accession>A0ABT6NCG0</accession>
<name>A0ABT6NCG0_9FIRM</name>
<evidence type="ECO:0000313" key="3">
    <source>
        <dbReference type="Proteomes" id="UP001158045"/>
    </source>
</evidence>